<proteinExistence type="predicted"/>
<keyword evidence="4" id="KW-1185">Reference proteome</keyword>
<dbReference type="PANTHER" id="PTHR11439:SF483">
    <property type="entry name" value="PEPTIDE SYNTHASE GLIP-LIKE, PUTATIVE (AFU_ORTHOLOGUE AFUA_3G12920)-RELATED"/>
    <property type="match status" value="1"/>
</dbReference>
<dbReference type="Proteomes" id="UP000030755">
    <property type="component" value="Unassembled WGS sequence"/>
</dbReference>
<feature type="compositionally biased region" description="Polar residues" evidence="1">
    <location>
        <begin position="641"/>
        <end position="655"/>
    </location>
</feature>
<dbReference type="OMA" id="DINETHW"/>
<reference evidence="3 4" key="1">
    <citation type="journal article" date="2013" name="Curr. Biol.">
        <title>Shared signatures of parasitism and phylogenomics unite Cryptomycota and microsporidia.</title>
        <authorList>
            <person name="James T.Y."/>
            <person name="Pelin A."/>
            <person name="Bonen L."/>
            <person name="Ahrendt S."/>
            <person name="Sain D."/>
            <person name="Corradi N."/>
            <person name="Stajich J.E."/>
        </authorList>
    </citation>
    <scope>NUCLEOTIDE SEQUENCE [LARGE SCALE GENOMIC DNA]</scope>
    <source>
        <strain evidence="3 4">CSF55</strain>
    </source>
</reference>
<dbReference type="STRING" id="988480.A0A075B0V5"/>
<dbReference type="EMBL" id="KE560652">
    <property type="protein sequence ID" value="EPZ36131.1"/>
    <property type="molecule type" value="Genomic_DNA"/>
</dbReference>
<sequence>MANHHDETVSDNDQNDDSKPEPKRPHYEIQEISEPAPKSFDNELMLLRKRKASLTFDDSTVRKSARLALNNECNIVEPNHRNSTQNIIHEALLVIEDDPQTFSEAINSDLENEWRKAMQAEYNALMSNGTWELMELPPDRKAIGSKWVFKTKYNERGEVEKYKARLVAQGFKQVKGVDYEETFSPVAKLNSIRIILAIASAEKLHVHQLDVLTAYLNSEITHEVYMKQPTGFVESGKENLVCKLKRGLYGLKQGGYEWNITIDASLKSIGYVKCEKDWGIYTKVTNGKRILLALYVDDILLAAPDNNSIENEKHLLKQLYNMKDMGEAKWILGMEITKTPEGTYSLSQVNYIEKLLQKFNMSEANSITLPMEPNKQYSKDMCPHQPQEIEQMALVPYRSAIGSLLYASVATRPDITFAVSIASKYLNNPGQEHWSLAKRIMRYLLGTKNHGLTFQGSPDHNSIVQGYVDSDWGSDIDTRRSVSGYAFFINNDLVTWKSASQHTVSTSTTEAEYLALGLATQEAMWIKELLFELNPSINQNRPITIHEDNNGCIDLTKKTTQHGKTKHIAIKHHFVREQIKNGTIKLQRCNTENMIADIFTKALAKPSFEKLREQLGVTKIDLNRSQGENKSQAREAVKNVALQQPRVNQEISENS</sequence>
<feature type="domain" description="Reverse transcriptase Ty1/copia-type" evidence="2">
    <location>
        <begin position="128"/>
        <end position="372"/>
    </location>
</feature>
<evidence type="ECO:0000313" key="3">
    <source>
        <dbReference type="EMBL" id="EPZ36131.1"/>
    </source>
</evidence>
<dbReference type="OrthoDB" id="3344688at2759"/>
<organism evidence="3 4">
    <name type="scientific">Rozella allomycis (strain CSF55)</name>
    <dbReference type="NCBI Taxonomy" id="988480"/>
    <lineage>
        <taxon>Eukaryota</taxon>
        <taxon>Fungi</taxon>
        <taxon>Fungi incertae sedis</taxon>
        <taxon>Cryptomycota</taxon>
        <taxon>Cryptomycota incertae sedis</taxon>
        <taxon>Rozella</taxon>
    </lineage>
</organism>
<gene>
    <name evidence="3" type="ORF">O9G_005796</name>
</gene>
<dbReference type="HOGENOM" id="CLU_001650_21_4_1"/>
<dbReference type="AlphaFoldDB" id="A0A075B0V5"/>
<dbReference type="InterPro" id="IPR013103">
    <property type="entry name" value="RVT_2"/>
</dbReference>
<dbReference type="Pfam" id="PF07727">
    <property type="entry name" value="RVT_2"/>
    <property type="match status" value="1"/>
</dbReference>
<feature type="region of interest" description="Disordered" evidence="1">
    <location>
        <begin position="1"/>
        <end position="35"/>
    </location>
</feature>
<name>A0A075B0V5_ROZAC</name>
<feature type="compositionally biased region" description="Basic and acidic residues" evidence="1">
    <location>
        <begin position="16"/>
        <end position="29"/>
    </location>
</feature>
<accession>A0A075B0V5</accession>
<dbReference type="PANTHER" id="PTHR11439">
    <property type="entry name" value="GAG-POL-RELATED RETROTRANSPOSON"/>
    <property type="match status" value="1"/>
</dbReference>
<evidence type="ECO:0000256" key="1">
    <source>
        <dbReference type="SAM" id="MobiDB-lite"/>
    </source>
</evidence>
<dbReference type="InterPro" id="IPR043502">
    <property type="entry name" value="DNA/RNA_pol_sf"/>
</dbReference>
<dbReference type="CDD" id="cd09272">
    <property type="entry name" value="RNase_HI_RT_Ty1"/>
    <property type="match status" value="1"/>
</dbReference>
<evidence type="ECO:0000259" key="2">
    <source>
        <dbReference type="Pfam" id="PF07727"/>
    </source>
</evidence>
<protein>
    <recommendedName>
        <fullName evidence="2">Reverse transcriptase Ty1/copia-type domain-containing protein</fullName>
    </recommendedName>
</protein>
<dbReference type="SUPFAM" id="SSF56672">
    <property type="entry name" value="DNA/RNA polymerases"/>
    <property type="match status" value="1"/>
</dbReference>
<feature type="region of interest" description="Disordered" evidence="1">
    <location>
        <begin position="623"/>
        <end position="655"/>
    </location>
</feature>
<evidence type="ECO:0000313" key="4">
    <source>
        <dbReference type="Proteomes" id="UP000030755"/>
    </source>
</evidence>